<evidence type="ECO:0000313" key="2">
    <source>
        <dbReference type="Proteomes" id="UP000248863"/>
    </source>
</evidence>
<evidence type="ECO:0000313" key="1">
    <source>
        <dbReference type="EMBL" id="RAI31021.1"/>
    </source>
</evidence>
<dbReference type="Proteomes" id="UP000248863">
    <property type="component" value="Unassembled WGS sequence"/>
</dbReference>
<sequence>MSRITLARRLQAVTIAYHEAKAQLHQQIRARTICDVERDLRQAHVLALRAARESLVTMVREQAPSLARLQHDAMVAADAIPTQDLEALQ</sequence>
<comment type="caution">
    <text evidence="1">The sequence shown here is derived from an EMBL/GenBank/DDBJ whole genome shotgun (WGS) entry which is preliminary data.</text>
</comment>
<accession>A0A327JYB4</accession>
<reference evidence="1 2" key="1">
    <citation type="submission" date="2017-07" db="EMBL/GenBank/DDBJ databases">
        <title>Draft Genome Sequences of Select Purple Nonsulfur Bacteria.</title>
        <authorList>
            <person name="Lasarre B."/>
            <person name="Mckinlay J.B."/>
        </authorList>
    </citation>
    <scope>NUCLEOTIDE SEQUENCE [LARGE SCALE GENOMIC DNA]</scope>
    <source>
        <strain evidence="1 2">DSM 11907</strain>
    </source>
</reference>
<dbReference type="AlphaFoldDB" id="A0A327JYB4"/>
<name>A0A327JYB4_9BRAD</name>
<dbReference type="EMBL" id="NPEU01000542">
    <property type="protein sequence ID" value="RAI31021.1"/>
    <property type="molecule type" value="Genomic_DNA"/>
</dbReference>
<protein>
    <submittedName>
        <fullName evidence="1">Uncharacterized protein</fullName>
    </submittedName>
</protein>
<dbReference type="RefSeq" id="WP_111360043.1">
    <property type="nucleotide sequence ID" value="NZ_NHSK01000051.1"/>
</dbReference>
<gene>
    <name evidence="1" type="ORF">CH338_26585</name>
</gene>
<proteinExistence type="predicted"/>
<organism evidence="1 2">
    <name type="scientific">Rhodoplanes elegans</name>
    <dbReference type="NCBI Taxonomy" id="29408"/>
    <lineage>
        <taxon>Bacteria</taxon>
        <taxon>Pseudomonadati</taxon>
        <taxon>Pseudomonadota</taxon>
        <taxon>Alphaproteobacteria</taxon>
        <taxon>Hyphomicrobiales</taxon>
        <taxon>Nitrobacteraceae</taxon>
        <taxon>Rhodoplanes</taxon>
    </lineage>
</organism>
<keyword evidence="2" id="KW-1185">Reference proteome</keyword>